<feature type="region of interest" description="Disordered" evidence="15">
    <location>
        <begin position="820"/>
        <end position="840"/>
    </location>
</feature>
<sequence>MLQVLKSKSQATDQYAEAGWLERLPREAALLVCVGLTLFLLAALISYHADDAGWSSSGTGEPARNLIGGVGAWIADVLLSLVGYVAFFLPWAVFVLGIRIYRGETDAPAMPWPVRAFAWLALLPSFAAICSMHIGVFGSFPPQGAGGIVGHALSGWLVGLLNTVGASLLLLTATLATLPLALMFSWVRVLDAVGAMAMRLWTSSRGRFEQGGGGIEDTDEAEDEQPTIEALTPQAETSWLRRRKIPLLDRSSDIIAEDNQLDLPGVEGDVEPAPVAPRRREPRVSASPLLSEYGVEPAVEPGLGLSVPPPAMLAELDSPAEAPRPPKPTRKPAKMEAPVVPPFDGDPIPPLTLLDPPKPSGKRYTPEELDRLSRDVEKHLADFGIKVQAVNAMQGPVITRFELQPAPGVKGAQITNLSNDLARSLSVSRVRVIEVIEGKPFVGLEIPNQKREMVYLREILDSSSYNNSTSPLTMALGKDIAGNPMSVDMAKMPHLLVAGTTGAGKSVAINVMILSMLYKATPEQVRFIFVDPKMLELSVYADIPHLLTPVVTDMKDAANALRWSVAEMERRYRLMTAMGVRNLAGLNRKVEEAEAAGEPIPDPTKATPELFDEVGGEPVYLKTLPHIVIVIDELADMMMVVGKKVEELIARIAQKARAAGIHLIVATQRPSVDVITGLIKANIPSRVAFQVASRIDSRTILDTQGAETLLGHGDMLYRPIGASNVARVHGAFVDDHEVHKVVAYLKQTGEPNYIEDILADEVVEKPVSDGGDDVETDPLYDQAVALVIETRKASVSWVQRRLKIGYNRAARMVEQMEASGLVGPSGPGGNREILAPGGRD</sequence>
<evidence type="ECO:0000313" key="19">
    <source>
        <dbReference type="Proteomes" id="UP000003704"/>
    </source>
</evidence>
<keyword evidence="12 16" id="KW-0472">Membrane</keyword>
<dbReference type="GO" id="GO:0005886">
    <property type="term" value="C:plasma membrane"/>
    <property type="evidence" value="ECO:0007669"/>
    <property type="project" value="UniProtKB-SubCell"/>
</dbReference>
<evidence type="ECO:0000256" key="4">
    <source>
        <dbReference type="ARBA" id="ARBA00022475"/>
    </source>
</evidence>
<gene>
    <name evidence="18" type="ORF">WQQ_31770</name>
</gene>
<dbReference type="Pfam" id="PF01580">
    <property type="entry name" value="FtsK_SpoIIIE"/>
    <property type="match status" value="1"/>
</dbReference>
<keyword evidence="5 18" id="KW-0132">Cell division</keyword>
<dbReference type="InterPro" id="IPR002543">
    <property type="entry name" value="FtsK_dom"/>
</dbReference>
<keyword evidence="4" id="KW-1003">Cell membrane</keyword>
<organism evidence="18 19">
    <name type="scientific">Hydrocarboniphaga effusa AP103</name>
    <dbReference type="NCBI Taxonomy" id="1172194"/>
    <lineage>
        <taxon>Bacteria</taxon>
        <taxon>Pseudomonadati</taxon>
        <taxon>Pseudomonadota</taxon>
        <taxon>Gammaproteobacteria</taxon>
        <taxon>Nevskiales</taxon>
        <taxon>Nevskiaceae</taxon>
        <taxon>Hydrocarboniphaga</taxon>
    </lineage>
</organism>
<feature type="region of interest" description="Disordered" evidence="15">
    <location>
        <begin position="259"/>
        <end position="283"/>
    </location>
</feature>
<keyword evidence="19" id="KW-1185">Reference proteome</keyword>
<keyword evidence="13" id="KW-0131">Cell cycle</keyword>
<protein>
    <recommendedName>
        <fullName evidence="3">DNA translocase FtsK</fullName>
    </recommendedName>
</protein>
<dbReference type="Pfam" id="PF13491">
    <property type="entry name" value="FtsK_4TM"/>
    <property type="match status" value="1"/>
</dbReference>
<keyword evidence="11" id="KW-0238">DNA-binding</keyword>
<dbReference type="PROSITE" id="PS50901">
    <property type="entry name" value="FTSK"/>
    <property type="match status" value="1"/>
</dbReference>
<dbReference type="InterPro" id="IPR036388">
    <property type="entry name" value="WH-like_DNA-bd_sf"/>
</dbReference>
<feature type="region of interest" description="Disordered" evidence="15">
    <location>
        <begin position="309"/>
        <end position="368"/>
    </location>
</feature>
<dbReference type="PANTHER" id="PTHR22683:SF41">
    <property type="entry name" value="DNA TRANSLOCASE FTSK"/>
    <property type="match status" value="1"/>
</dbReference>
<evidence type="ECO:0000256" key="13">
    <source>
        <dbReference type="ARBA" id="ARBA00023306"/>
    </source>
</evidence>
<feature type="binding site" evidence="14">
    <location>
        <begin position="499"/>
        <end position="506"/>
    </location>
    <ligand>
        <name>ATP</name>
        <dbReference type="ChEBI" id="CHEBI:30616"/>
    </ligand>
</feature>
<proteinExistence type="inferred from homology"/>
<evidence type="ECO:0000256" key="10">
    <source>
        <dbReference type="ARBA" id="ARBA00022989"/>
    </source>
</evidence>
<dbReference type="InterPro" id="IPR025199">
    <property type="entry name" value="FtsK_4TM"/>
</dbReference>
<comment type="caution">
    <text evidence="18">The sequence shown here is derived from an EMBL/GenBank/DDBJ whole genome shotgun (WGS) entry which is preliminary data.</text>
</comment>
<dbReference type="STRING" id="1172194.WQQ_31770"/>
<dbReference type="InterPro" id="IPR041027">
    <property type="entry name" value="FtsK_alpha"/>
</dbReference>
<dbReference type="Gene3D" id="3.40.50.300">
    <property type="entry name" value="P-loop containing nucleotide triphosphate hydrolases"/>
    <property type="match status" value="1"/>
</dbReference>
<dbReference type="SUPFAM" id="SSF52540">
    <property type="entry name" value="P-loop containing nucleoside triphosphate hydrolases"/>
    <property type="match status" value="1"/>
</dbReference>
<dbReference type="InterPro" id="IPR036390">
    <property type="entry name" value="WH_DNA-bd_sf"/>
</dbReference>
<keyword evidence="7 14" id="KW-0547">Nucleotide-binding</keyword>
<evidence type="ECO:0000256" key="14">
    <source>
        <dbReference type="PROSITE-ProRule" id="PRU00289"/>
    </source>
</evidence>
<evidence type="ECO:0000256" key="6">
    <source>
        <dbReference type="ARBA" id="ARBA00022692"/>
    </source>
</evidence>
<reference evidence="18 19" key="1">
    <citation type="journal article" date="2012" name="J. Bacteriol.">
        <title>Genome Sequence of n-Alkane-Degrading Hydrocarboniphaga effusa Strain AP103T (ATCC BAA-332T).</title>
        <authorList>
            <person name="Chang H.K."/>
            <person name="Zylstra G.J."/>
            <person name="Chae J.C."/>
        </authorList>
    </citation>
    <scope>NUCLEOTIDE SEQUENCE [LARGE SCALE GENOMIC DNA]</scope>
    <source>
        <strain evidence="18 19">AP103</strain>
    </source>
</reference>
<dbReference type="InterPro" id="IPR027417">
    <property type="entry name" value="P-loop_NTPase"/>
</dbReference>
<feature type="transmembrane region" description="Helical" evidence="16">
    <location>
        <begin position="69"/>
        <end position="96"/>
    </location>
</feature>
<evidence type="ECO:0000256" key="5">
    <source>
        <dbReference type="ARBA" id="ARBA00022618"/>
    </source>
</evidence>
<evidence type="ECO:0000256" key="12">
    <source>
        <dbReference type="ARBA" id="ARBA00023136"/>
    </source>
</evidence>
<evidence type="ECO:0000256" key="3">
    <source>
        <dbReference type="ARBA" id="ARBA00020887"/>
    </source>
</evidence>
<feature type="transmembrane region" description="Helical" evidence="16">
    <location>
        <begin position="160"/>
        <end position="189"/>
    </location>
</feature>
<evidence type="ECO:0000256" key="2">
    <source>
        <dbReference type="ARBA" id="ARBA00006474"/>
    </source>
</evidence>
<feature type="transmembrane region" description="Helical" evidence="16">
    <location>
        <begin position="117"/>
        <end position="140"/>
    </location>
</feature>
<dbReference type="OrthoDB" id="9807790at2"/>
<dbReference type="SMART" id="SM00843">
    <property type="entry name" value="Ftsk_gamma"/>
    <property type="match status" value="1"/>
</dbReference>
<evidence type="ECO:0000313" key="18">
    <source>
        <dbReference type="EMBL" id="EIT69595.1"/>
    </source>
</evidence>
<dbReference type="RefSeq" id="WP_007186116.1">
    <property type="nucleotide sequence ID" value="NZ_AKGD01000002.1"/>
</dbReference>
<evidence type="ECO:0000256" key="7">
    <source>
        <dbReference type="ARBA" id="ARBA00022741"/>
    </source>
</evidence>
<evidence type="ECO:0000259" key="17">
    <source>
        <dbReference type="PROSITE" id="PS50901"/>
    </source>
</evidence>
<dbReference type="Pfam" id="PF17854">
    <property type="entry name" value="FtsK_alpha"/>
    <property type="match status" value="1"/>
</dbReference>
<dbReference type="Proteomes" id="UP000003704">
    <property type="component" value="Unassembled WGS sequence"/>
</dbReference>
<evidence type="ECO:0000256" key="8">
    <source>
        <dbReference type="ARBA" id="ARBA00022829"/>
    </source>
</evidence>
<dbReference type="InterPro" id="IPR018541">
    <property type="entry name" value="Ftsk_gamma"/>
</dbReference>
<dbReference type="Pfam" id="PF09397">
    <property type="entry name" value="FtsK_gamma"/>
    <property type="match status" value="1"/>
</dbReference>
<dbReference type="PATRIC" id="fig|1172194.4.peg.3079"/>
<dbReference type="PANTHER" id="PTHR22683">
    <property type="entry name" value="SPORULATION PROTEIN RELATED"/>
    <property type="match status" value="1"/>
</dbReference>
<dbReference type="GO" id="GO:0005524">
    <property type="term" value="F:ATP binding"/>
    <property type="evidence" value="ECO:0007669"/>
    <property type="project" value="UniProtKB-UniRule"/>
</dbReference>
<feature type="transmembrane region" description="Helical" evidence="16">
    <location>
        <begin position="28"/>
        <end position="49"/>
    </location>
</feature>
<keyword evidence="9 14" id="KW-0067">ATP-binding</keyword>
<dbReference type="GO" id="GO:0003677">
    <property type="term" value="F:DNA binding"/>
    <property type="evidence" value="ECO:0007669"/>
    <property type="project" value="UniProtKB-KW"/>
</dbReference>
<evidence type="ECO:0000256" key="11">
    <source>
        <dbReference type="ARBA" id="ARBA00023125"/>
    </source>
</evidence>
<evidence type="ECO:0000256" key="16">
    <source>
        <dbReference type="SAM" id="Phobius"/>
    </source>
</evidence>
<evidence type="ECO:0000256" key="1">
    <source>
        <dbReference type="ARBA" id="ARBA00004651"/>
    </source>
</evidence>
<feature type="domain" description="FtsK" evidence="17">
    <location>
        <begin position="482"/>
        <end position="698"/>
    </location>
</feature>
<evidence type="ECO:0000256" key="9">
    <source>
        <dbReference type="ARBA" id="ARBA00022840"/>
    </source>
</evidence>
<dbReference type="Gene3D" id="1.10.10.10">
    <property type="entry name" value="Winged helix-like DNA-binding domain superfamily/Winged helix DNA-binding domain"/>
    <property type="match status" value="1"/>
</dbReference>
<accession>I8T6P1</accession>
<dbReference type="GO" id="GO:0007059">
    <property type="term" value="P:chromosome segregation"/>
    <property type="evidence" value="ECO:0007669"/>
    <property type="project" value="UniProtKB-KW"/>
</dbReference>
<keyword evidence="10 16" id="KW-1133">Transmembrane helix</keyword>
<dbReference type="SUPFAM" id="SSF46785">
    <property type="entry name" value="Winged helix' DNA-binding domain"/>
    <property type="match status" value="1"/>
</dbReference>
<comment type="subcellular location">
    <subcellularLocation>
        <location evidence="1">Cell membrane</location>
        <topology evidence="1">Multi-pass membrane protein</topology>
    </subcellularLocation>
</comment>
<dbReference type="AlphaFoldDB" id="I8T6P1"/>
<keyword evidence="8" id="KW-0159">Chromosome partition</keyword>
<name>I8T6P1_9GAMM</name>
<evidence type="ECO:0000256" key="15">
    <source>
        <dbReference type="SAM" id="MobiDB-lite"/>
    </source>
</evidence>
<dbReference type="EMBL" id="AKGD01000002">
    <property type="protein sequence ID" value="EIT69595.1"/>
    <property type="molecule type" value="Genomic_DNA"/>
</dbReference>
<dbReference type="CDD" id="cd01127">
    <property type="entry name" value="TrwB_TraG_TraD_VirD4"/>
    <property type="match status" value="1"/>
</dbReference>
<dbReference type="Gene3D" id="3.30.980.40">
    <property type="match status" value="1"/>
</dbReference>
<dbReference type="FunFam" id="3.40.50.300:FF:000209">
    <property type="entry name" value="Cell division protein FtsK"/>
    <property type="match status" value="1"/>
</dbReference>
<dbReference type="GO" id="GO:0051301">
    <property type="term" value="P:cell division"/>
    <property type="evidence" value="ECO:0007669"/>
    <property type="project" value="UniProtKB-KW"/>
</dbReference>
<dbReference type="InterPro" id="IPR050206">
    <property type="entry name" value="FtsK/SpoIIIE/SftA"/>
</dbReference>
<keyword evidence="6 16" id="KW-0812">Transmembrane</keyword>
<comment type="similarity">
    <text evidence="2">Belongs to the FtsK/SpoIIIE/SftA family.</text>
</comment>